<dbReference type="RefSeq" id="WP_271636167.1">
    <property type="nucleotide sequence ID" value="NZ_CP094970.1"/>
</dbReference>
<evidence type="ECO:0000256" key="1">
    <source>
        <dbReference type="SAM" id="SignalP"/>
    </source>
</evidence>
<evidence type="ECO:0000313" key="4">
    <source>
        <dbReference type="EMBL" id="UYM07212.1"/>
    </source>
</evidence>
<feature type="chain" id="PRO_5041375122" evidence="1">
    <location>
        <begin position="38"/>
        <end position="407"/>
    </location>
</feature>
<gene>
    <name evidence="4" type="ORF">L0C25_09090</name>
</gene>
<dbReference type="Gene3D" id="2.60.40.10">
    <property type="entry name" value="Immunoglobulins"/>
    <property type="match status" value="1"/>
</dbReference>
<accession>A0AA46YM04</accession>
<dbReference type="Pfam" id="PF16640">
    <property type="entry name" value="Big_3_5"/>
    <property type="match status" value="1"/>
</dbReference>
<feature type="domain" description="DUF6801" evidence="3">
    <location>
        <begin position="49"/>
        <end position="216"/>
    </location>
</feature>
<dbReference type="Pfam" id="PF20611">
    <property type="entry name" value="DUF6801"/>
    <property type="match status" value="1"/>
</dbReference>
<name>A0AA46YM04_9ACTN</name>
<dbReference type="Gene3D" id="2.60.40.3440">
    <property type="match status" value="1"/>
</dbReference>
<feature type="domain" description="Bacterial Ig-like" evidence="2">
    <location>
        <begin position="321"/>
        <end position="404"/>
    </location>
</feature>
<dbReference type="EMBL" id="CP094970">
    <property type="protein sequence ID" value="UYM07212.1"/>
    <property type="molecule type" value="Genomic_DNA"/>
</dbReference>
<organism evidence="4 5">
    <name type="scientific">Solicola gregarius</name>
    <dbReference type="NCBI Taxonomy" id="2908642"/>
    <lineage>
        <taxon>Bacteria</taxon>
        <taxon>Bacillati</taxon>
        <taxon>Actinomycetota</taxon>
        <taxon>Actinomycetes</taxon>
        <taxon>Propionibacteriales</taxon>
        <taxon>Nocardioidaceae</taxon>
        <taxon>Solicola</taxon>
    </lineage>
</organism>
<dbReference type="KEGG" id="sgrg:L0C25_09090"/>
<dbReference type="GO" id="GO:0005975">
    <property type="term" value="P:carbohydrate metabolic process"/>
    <property type="evidence" value="ECO:0007669"/>
    <property type="project" value="UniProtKB-ARBA"/>
</dbReference>
<dbReference type="Proteomes" id="UP001164390">
    <property type="component" value="Chromosome"/>
</dbReference>
<evidence type="ECO:0000313" key="5">
    <source>
        <dbReference type="Proteomes" id="UP001164390"/>
    </source>
</evidence>
<dbReference type="AlphaFoldDB" id="A0AA46YM04"/>
<dbReference type="InterPro" id="IPR013783">
    <property type="entry name" value="Ig-like_fold"/>
</dbReference>
<keyword evidence="5" id="KW-1185">Reference proteome</keyword>
<sequence length="407" mass="42513">MKYAIAGRRSLATALSGTLVAGAVAGTVVGAAGPAAAAEVPIEHEFTSTCNVNVGGDLNLGDYDIEFSMATTAEVPLVPGADNPKQDVSVMLTMPEKLHAATVNLIKATHASGGSPNSAVNLTLPIAGGTKVTERIALKNLTAPKKKIPALGNPWTITSTGVVPKQHVPGFAGAGDAPSNAALKLAPKFTIKSTLFAGKKKFPTTMKCTVKKADRVINDAVPVGFPYVTDTLPASIKTTARTKASTQLTFFNAGPNPDNSNTKPEHGKLTIGAKGKATYTPKRNFVGKDSFTYTAKDDSGESTSKVTITVKKASSRLQVRAPKAIKFGKRATVRVTVKSKGAKAGPVRLVKGKRVLAKAKAGKAGKAKLTIKRKALKVGKHKLQVKYAGSKTAKKATKKLTLRVKKR</sequence>
<dbReference type="InterPro" id="IPR032109">
    <property type="entry name" value="Big_3_5"/>
</dbReference>
<dbReference type="Pfam" id="PF17963">
    <property type="entry name" value="Big_9"/>
    <property type="match status" value="1"/>
</dbReference>
<reference evidence="4" key="1">
    <citation type="submission" date="2022-01" db="EMBL/GenBank/DDBJ databases">
        <title>Nocardioidaceae gen. sp. A5X3R13.</title>
        <authorList>
            <person name="Lopez Marin M.A."/>
            <person name="Uhlik O."/>
        </authorList>
    </citation>
    <scope>NUCLEOTIDE SEQUENCE</scope>
    <source>
        <strain evidence="4">A5X3R13</strain>
    </source>
</reference>
<protein>
    <submittedName>
        <fullName evidence="4">Ig-like domain-containing protein</fullName>
    </submittedName>
</protein>
<feature type="signal peptide" evidence="1">
    <location>
        <begin position="1"/>
        <end position="37"/>
    </location>
</feature>
<evidence type="ECO:0000259" key="2">
    <source>
        <dbReference type="Pfam" id="PF16640"/>
    </source>
</evidence>
<keyword evidence="1" id="KW-0732">Signal</keyword>
<evidence type="ECO:0000259" key="3">
    <source>
        <dbReference type="Pfam" id="PF20611"/>
    </source>
</evidence>
<proteinExistence type="predicted"/>
<dbReference type="InterPro" id="IPR046542">
    <property type="entry name" value="DUF6801"/>
</dbReference>